<keyword evidence="3" id="KW-1185">Reference proteome</keyword>
<sequence length="68" mass="7417">MQLSKKTTLMLLGALALLILIGVSYLNKSIFLEQILVCSFIIGLTGLVHLLGDIKKMEQDNERAAGKS</sequence>
<feature type="transmembrane region" description="Helical" evidence="1">
    <location>
        <begin position="7"/>
        <end position="25"/>
    </location>
</feature>
<proteinExistence type="predicted"/>
<dbReference type="RefSeq" id="WP_138257412.1">
    <property type="nucleotide sequence ID" value="NZ_VBUK01000002.1"/>
</dbReference>
<dbReference type="Proteomes" id="UP000308382">
    <property type="component" value="Unassembled WGS sequence"/>
</dbReference>
<keyword evidence="1" id="KW-0472">Membrane</keyword>
<evidence type="ECO:0000313" key="3">
    <source>
        <dbReference type="Proteomes" id="UP000308382"/>
    </source>
</evidence>
<organism evidence="2 3">
    <name type="scientific">Maribacter aurantiacus</name>
    <dbReference type="NCBI Taxonomy" id="1882343"/>
    <lineage>
        <taxon>Bacteria</taxon>
        <taxon>Pseudomonadati</taxon>
        <taxon>Bacteroidota</taxon>
        <taxon>Flavobacteriia</taxon>
        <taxon>Flavobacteriales</taxon>
        <taxon>Flavobacteriaceae</taxon>
        <taxon>Maribacter</taxon>
    </lineage>
</organism>
<evidence type="ECO:0000313" key="2">
    <source>
        <dbReference type="EMBL" id="TLF45564.1"/>
    </source>
</evidence>
<dbReference type="AlphaFoldDB" id="A0A5R8M7L8"/>
<reference evidence="2 3" key="1">
    <citation type="journal article" date="2017" name="Int. J. Syst. Evol. Microbiol.">
        <title>Maripseudobacter aurantiacus gen. nov., sp. nov., a novel member of the family Flavobacteriaceae isolated from a sedimentation basin.</title>
        <authorList>
            <person name="Chen C."/>
            <person name="Su Y."/>
            <person name="Tao T."/>
            <person name="Fu G."/>
            <person name="Zhang C."/>
            <person name="Sun C."/>
            <person name="Zhang X."/>
            <person name="Wu M."/>
        </authorList>
    </citation>
    <scope>NUCLEOTIDE SEQUENCE [LARGE SCALE GENOMIC DNA]</scope>
    <source>
        <strain evidence="3">CDA4</strain>
    </source>
</reference>
<evidence type="ECO:0000256" key="1">
    <source>
        <dbReference type="SAM" id="Phobius"/>
    </source>
</evidence>
<dbReference type="EMBL" id="VBUK01000002">
    <property type="protein sequence ID" value="TLF45564.1"/>
    <property type="molecule type" value="Genomic_DNA"/>
</dbReference>
<name>A0A5R8M7L8_9FLAO</name>
<feature type="transmembrane region" description="Helical" evidence="1">
    <location>
        <begin position="31"/>
        <end position="51"/>
    </location>
</feature>
<keyword evidence="1" id="KW-0812">Transmembrane</keyword>
<gene>
    <name evidence="2" type="ORF">FEK29_05430</name>
</gene>
<comment type="caution">
    <text evidence="2">The sequence shown here is derived from an EMBL/GenBank/DDBJ whole genome shotgun (WGS) entry which is preliminary data.</text>
</comment>
<keyword evidence="1" id="KW-1133">Transmembrane helix</keyword>
<accession>A0A5R8M7L8</accession>
<dbReference type="OrthoDB" id="1447761at2"/>
<protein>
    <submittedName>
        <fullName evidence="2">Uncharacterized protein</fullName>
    </submittedName>
</protein>